<evidence type="ECO:0008006" key="5">
    <source>
        <dbReference type="Google" id="ProtNLM"/>
    </source>
</evidence>
<dbReference type="AlphaFoldDB" id="A0AAX0RRH1"/>
<dbReference type="KEGG" id="pbut:DTO10_01635"/>
<reference evidence="2 3" key="1">
    <citation type="submission" date="2017-09" db="EMBL/GenBank/DDBJ databases">
        <title>Large-scale bioinformatics analysis of Bacillus genomes uncovers conserved roles of natural products in bacterial physiology.</title>
        <authorList>
            <consortium name="Agbiome Team Llc"/>
            <person name="Bleich R.M."/>
            <person name="Kirk G.J."/>
            <person name="Santa Maria K.C."/>
            <person name="Allen S.E."/>
            <person name="Farag S."/>
            <person name="Shank E.A."/>
            <person name="Bowers A."/>
        </authorList>
    </citation>
    <scope>NUCLEOTIDE SEQUENCE [LARGE SCALE GENOMIC DNA]</scope>
    <source>
        <strain evidence="2 3">AFS003229</strain>
    </source>
</reference>
<dbReference type="EMBL" id="CP030926">
    <property type="protein sequence ID" value="AXN37226.1"/>
    <property type="molecule type" value="Genomic_DNA"/>
</dbReference>
<dbReference type="Proteomes" id="UP000220106">
    <property type="component" value="Unassembled WGS sequence"/>
</dbReference>
<dbReference type="Proteomes" id="UP000260457">
    <property type="component" value="Chromosome"/>
</dbReference>
<gene>
    <name evidence="2" type="ORF">CN689_13665</name>
    <name evidence="1" type="ORF">DTO10_01635</name>
</gene>
<keyword evidence="4" id="KW-1185">Reference proteome</keyword>
<accession>A0AAX0RRH1</accession>
<evidence type="ECO:0000313" key="3">
    <source>
        <dbReference type="Proteomes" id="UP000220106"/>
    </source>
</evidence>
<proteinExistence type="predicted"/>
<dbReference type="EMBL" id="NUEQ01000025">
    <property type="protein sequence ID" value="PEJ32173.1"/>
    <property type="molecule type" value="Genomic_DNA"/>
</dbReference>
<dbReference type="RefSeq" id="WP_098176276.1">
    <property type="nucleotide sequence ID" value="NZ_JBHJQV010000154.1"/>
</dbReference>
<sequence>MFDPTAFENMKVVLEGAVYDRDFIGDILVIARDDIVNLSTMSRTYKIEMELKEPFAPISVVGGIELHASLENLSSELLESNSNETYAGCTVDIFISFQEKLGVGEVEDIFIELEKIWGKQRIITVTTTETISKIDRPVNSSTFKVSFGRLVKEEQMDDLEDMVEYLIQSLKGAKGIEKN</sequence>
<evidence type="ECO:0000313" key="1">
    <source>
        <dbReference type="EMBL" id="AXN37226.1"/>
    </source>
</evidence>
<name>A0AAX0RRH1_9BACI</name>
<evidence type="ECO:0000313" key="2">
    <source>
        <dbReference type="EMBL" id="PEJ32173.1"/>
    </source>
</evidence>
<evidence type="ECO:0000313" key="4">
    <source>
        <dbReference type="Proteomes" id="UP000260457"/>
    </source>
</evidence>
<organism evidence="2 3">
    <name type="scientific">Peribacillus butanolivorans</name>
    <dbReference type="NCBI Taxonomy" id="421767"/>
    <lineage>
        <taxon>Bacteria</taxon>
        <taxon>Bacillati</taxon>
        <taxon>Bacillota</taxon>
        <taxon>Bacilli</taxon>
        <taxon>Bacillales</taxon>
        <taxon>Bacillaceae</taxon>
        <taxon>Peribacillus</taxon>
    </lineage>
</organism>
<protein>
    <recommendedName>
        <fullName evidence="5">Group-specific protein</fullName>
    </recommendedName>
</protein>
<reference evidence="1 4" key="2">
    <citation type="submission" date="2018-07" db="EMBL/GenBank/DDBJ databases">
        <title>The molecular basis for the intramolecular migration of carboxyl group in the catabolism of para-hydroxybenzoate via gentisate.</title>
        <authorList>
            <person name="Zhao H."/>
            <person name="Xu Y."/>
            <person name="Lin S."/>
            <person name="Spain J.C."/>
            <person name="Zhou N.-Y."/>
        </authorList>
    </citation>
    <scope>NUCLEOTIDE SEQUENCE [LARGE SCALE GENOMIC DNA]</scope>
    <source>
        <strain evidence="1 4">PHB-7a</strain>
    </source>
</reference>